<comment type="function">
    <text evidence="7">Catalyzes an early step in the biosynthesis of tetrapyrroles. Binds two molecules of 5-aminolevulinate per subunit, each at a distinct site, and catalyzes their condensation to form porphobilinogen.</text>
</comment>
<evidence type="ECO:0000256" key="6">
    <source>
        <dbReference type="ARBA" id="ARBA00023244"/>
    </source>
</evidence>
<feature type="region of interest" description="Disordered" evidence="10">
    <location>
        <begin position="1"/>
        <end position="35"/>
    </location>
</feature>
<dbReference type="SMART" id="SM01004">
    <property type="entry name" value="ALAD"/>
    <property type="match status" value="1"/>
</dbReference>
<feature type="region of interest" description="Disordered" evidence="10">
    <location>
        <begin position="978"/>
        <end position="998"/>
    </location>
</feature>
<feature type="compositionally biased region" description="Polar residues" evidence="10">
    <location>
        <begin position="1114"/>
        <end position="1137"/>
    </location>
</feature>
<gene>
    <name evidence="11" type="ORF">BN1708_016238</name>
</gene>
<protein>
    <recommendedName>
        <fullName evidence="3">porphobilinogen synthase</fullName>
        <ecNumber evidence="3">4.2.1.24</ecNumber>
    </recommendedName>
    <alternativeName>
        <fullName evidence="8">Porphobilinogen synthase</fullName>
    </alternativeName>
</protein>
<dbReference type="InterPro" id="IPR013785">
    <property type="entry name" value="Aldolase_TIM"/>
</dbReference>
<comment type="catalytic activity">
    <reaction evidence="9">
        <text>2 5-aminolevulinate = porphobilinogen + 2 H2O + H(+)</text>
        <dbReference type="Rhea" id="RHEA:24064"/>
        <dbReference type="ChEBI" id="CHEBI:15377"/>
        <dbReference type="ChEBI" id="CHEBI:15378"/>
        <dbReference type="ChEBI" id="CHEBI:58126"/>
        <dbReference type="ChEBI" id="CHEBI:356416"/>
        <dbReference type="EC" id="4.2.1.24"/>
    </reaction>
</comment>
<evidence type="ECO:0000256" key="3">
    <source>
        <dbReference type="ARBA" id="ARBA00012053"/>
    </source>
</evidence>
<reference evidence="12" key="1">
    <citation type="submission" date="2015-05" db="EMBL/GenBank/DDBJ databases">
        <authorList>
            <person name="Fogelqvist Johan"/>
        </authorList>
    </citation>
    <scope>NUCLEOTIDE SEQUENCE [LARGE SCALE GENOMIC DNA]</scope>
</reference>
<dbReference type="AlphaFoldDB" id="A0A0G4MG22"/>
<dbReference type="InterPro" id="IPR001731">
    <property type="entry name" value="ALAD"/>
</dbReference>
<keyword evidence="5" id="KW-0456">Lyase</keyword>
<dbReference type="GO" id="GO:0006782">
    <property type="term" value="P:protoporphyrinogen IX biosynthetic process"/>
    <property type="evidence" value="ECO:0007669"/>
    <property type="project" value="UniProtKB-UniPathway"/>
</dbReference>
<name>A0A0G4MG22_VERLO</name>
<comment type="pathway">
    <text evidence="1">Porphyrin-containing compound metabolism; protoporphyrin-IX biosynthesis; coproporphyrinogen-III from 5-aminolevulinate: step 1/4.</text>
</comment>
<keyword evidence="12" id="KW-1185">Reference proteome</keyword>
<organism evidence="11 12">
    <name type="scientific">Verticillium longisporum</name>
    <name type="common">Verticillium dahliae var. longisporum</name>
    <dbReference type="NCBI Taxonomy" id="100787"/>
    <lineage>
        <taxon>Eukaryota</taxon>
        <taxon>Fungi</taxon>
        <taxon>Dikarya</taxon>
        <taxon>Ascomycota</taxon>
        <taxon>Pezizomycotina</taxon>
        <taxon>Sordariomycetes</taxon>
        <taxon>Hypocreomycetidae</taxon>
        <taxon>Glomerellales</taxon>
        <taxon>Plectosphaerellaceae</taxon>
        <taxon>Verticillium</taxon>
    </lineage>
</organism>
<evidence type="ECO:0000256" key="7">
    <source>
        <dbReference type="ARBA" id="ARBA00025628"/>
    </source>
</evidence>
<feature type="compositionally biased region" description="Basic and acidic residues" evidence="10">
    <location>
        <begin position="439"/>
        <end position="451"/>
    </location>
</feature>
<dbReference type="Pfam" id="PF00490">
    <property type="entry name" value="ALAD"/>
    <property type="match status" value="1"/>
</dbReference>
<dbReference type="Gene3D" id="3.20.20.70">
    <property type="entry name" value="Aldolase class I"/>
    <property type="match status" value="1"/>
</dbReference>
<dbReference type="UniPathway" id="UPA00251">
    <property type="reaction ID" value="UER00318"/>
</dbReference>
<dbReference type="GO" id="GO:0004655">
    <property type="term" value="F:porphobilinogen synthase activity"/>
    <property type="evidence" value="ECO:0007669"/>
    <property type="project" value="UniProtKB-EC"/>
</dbReference>
<evidence type="ECO:0000256" key="5">
    <source>
        <dbReference type="ARBA" id="ARBA00023239"/>
    </source>
</evidence>
<evidence type="ECO:0000256" key="10">
    <source>
        <dbReference type="SAM" id="MobiDB-lite"/>
    </source>
</evidence>
<evidence type="ECO:0000256" key="2">
    <source>
        <dbReference type="ARBA" id="ARBA00008055"/>
    </source>
</evidence>
<evidence type="ECO:0000256" key="1">
    <source>
        <dbReference type="ARBA" id="ARBA00004694"/>
    </source>
</evidence>
<keyword evidence="4" id="KW-0350">Heme biosynthesis</keyword>
<dbReference type="SUPFAM" id="SSF51569">
    <property type="entry name" value="Aldolase"/>
    <property type="match status" value="1"/>
</dbReference>
<feature type="region of interest" description="Disordered" evidence="10">
    <location>
        <begin position="928"/>
        <end position="961"/>
    </location>
</feature>
<feature type="compositionally biased region" description="Polar residues" evidence="10">
    <location>
        <begin position="951"/>
        <end position="961"/>
    </location>
</feature>
<dbReference type="EC" id="4.2.1.24" evidence="3"/>
<evidence type="ECO:0000256" key="9">
    <source>
        <dbReference type="ARBA" id="ARBA00047651"/>
    </source>
</evidence>
<dbReference type="GO" id="GO:0005829">
    <property type="term" value="C:cytosol"/>
    <property type="evidence" value="ECO:0007669"/>
    <property type="project" value="TreeGrafter"/>
</dbReference>
<accession>A0A0G4MG22</accession>
<feature type="region of interest" description="Disordered" evidence="10">
    <location>
        <begin position="1029"/>
        <end position="1162"/>
    </location>
</feature>
<comment type="similarity">
    <text evidence="2">Belongs to the ALAD family.</text>
</comment>
<keyword evidence="6" id="KW-0627">Porphyrin biosynthesis</keyword>
<evidence type="ECO:0000313" key="12">
    <source>
        <dbReference type="Proteomes" id="UP000044602"/>
    </source>
</evidence>
<feature type="region of interest" description="Disordered" evidence="10">
    <location>
        <begin position="429"/>
        <end position="457"/>
    </location>
</feature>
<feature type="compositionally biased region" description="Basic and acidic residues" evidence="10">
    <location>
        <begin position="1150"/>
        <end position="1162"/>
    </location>
</feature>
<evidence type="ECO:0000313" key="11">
    <source>
        <dbReference type="EMBL" id="CRK33162.1"/>
    </source>
</evidence>
<evidence type="ECO:0000256" key="8">
    <source>
        <dbReference type="ARBA" id="ARBA00032837"/>
    </source>
</evidence>
<dbReference type="GO" id="GO:0008270">
    <property type="term" value="F:zinc ion binding"/>
    <property type="evidence" value="ECO:0007669"/>
    <property type="project" value="TreeGrafter"/>
</dbReference>
<evidence type="ECO:0000256" key="4">
    <source>
        <dbReference type="ARBA" id="ARBA00023133"/>
    </source>
</evidence>
<dbReference type="PANTHER" id="PTHR11458:SF0">
    <property type="entry name" value="DELTA-AMINOLEVULINIC ACID DEHYDRATASE"/>
    <property type="match status" value="1"/>
</dbReference>
<proteinExistence type="inferred from homology"/>
<dbReference type="Proteomes" id="UP000044602">
    <property type="component" value="Unassembled WGS sequence"/>
</dbReference>
<dbReference type="EMBL" id="CVQH01022483">
    <property type="protein sequence ID" value="CRK33162.1"/>
    <property type="molecule type" value="Genomic_DNA"/>
</dbReference>
<dbReference type="STRING" id="100787.A0A0G4MG22"/>
<dbReference type="PANTHER" id="PTHR11458">
    <property type="entry name" value="DELTA-AMINOLEVULINIC ACID DEHYDRATASE"/>
    <property type="match status" value="1"/>
</dbReference>
<sequence>MSFSSLVQDLSLRDSGMPRRPGPRGTASASTIDDGRSQVSRAMSYASTAATSVSISGDISSQLHGGYHHPLARSWQAERQLTKSMLIYPIFISDNDDDETLIPSLPGQSRRGLNKLVPFLETLVHKGLRSVMLFGVPLRPGTKDALGTAADDPSGPVIRTIRLIRQRFPQLFICTDVCLCEYTSHGHCGILRDDGTLNNALCDPSPMAASQLDLPLPGASFFDIHHDGTTTRSPVPLPDGGCNFVDLTPGANGAKCGCRRFWSRTVSGRGFADTVGSDHTAWCMCTHHACYHDHTRDAEAATPVIGFVPGQENTKPKGHREPLSPVVQDASFRLPSGFSTSLDLMNLDAAMLLPMSKPEDARNPCAGTPSQQLESTLQDTLSWGEFVQSQSANTTTLPPIPPQCLMPSQPSSTTSSSQARYLRPFAGKGLNTLSGVHQPDPRSLRQEKPQDLEPMDIQPTRSGMEVVTAGAASAVGNGSDTPKARRSPVLTVQAPAAIFGSPSRDTFRHMSDTVQGHEQRIDRLENVSFSAGGNDECHEKHDAMDLRVTDLEGRVEEVEKLMNDNTSHGTARHLRQPAIDESMSSAVSVSTSPTARISDASEVYNHIQSLQSQLRHLQSFVPSCMHAWEVEVVFLPFALRRIWQERHDFKLEPTSSMDEWTQLPNTNSTARSGTQSPYHGDWAASRQDYDWLLAKACGAQSLIDRRLRSRGLVKTISVKGPDARSVEAAIQAAFGPILHRMSTSASTSRRRSINTKMDKFMGLQQPWVPLRKIHKDSRLRFLSPAEMVTPALWDVPFLNSIIMRASERRLFITQSEAYLQDLHMHDQGWTWQRLREQPRVYPEKSASQDVPEADAHEECWAFTEQLDEPVSAQSSLGMRELATAQRASTSPSQRYFYIDPSLRSPSPYVTRGQTPRHEVHVTRPIHARTTSMPPAGSALISPSGIKRRVASSGQQRKGSVTPQMQARLEVVAVAYKRQRTGSPSRPHHTPRWTSSPSPALAMFPTEHERVQPARGVTPLYYATPFSNAPLTESRMRGSGGMPDEDSDEHGEADSGSTNLNDDESIYRAATGARFTTAEDSDAQHLRQLQPEDEPWPGIEDQDRISDGENIDPLFSQTADDATSVASSQPSEYPSTQRGWGAQGADDDDDVGFRIHEDDDRMM</sequence>